<dbReference type="InterPro" id="IPR005024">
    <property type="entry name" value="Snf7_fam"/>
</dbReference>
<organism evidence="2 3">
    <name type="scientific">Macrophomina phaseolina</name>
    <dbReference type="NCBI Taxonomy" id="35725"/>
    <lineage>
        <taxon>Eukaryota</taxon>
        <taxon>Fungi</taxon>
        <taxon>Dikarya</taxon>
        <taxon>Ascomycota</taxon>
        <taxon>Pezizomycotina</taxon>
        <taxon>Dothideomycetes</taxon>
        <taxon>Dothideomycetes incertae sedis</taxon>
        <taxon>Botryosphaeriales</taxon>
        <taxon>Botryosphaeriaceae</taxon>
        <taxon>Macrophomina</taxon>
    </lineage>
</organism>
<comment type="caution">
    <text evidence="2">The sequence shown here is derived from an EMBL/GenBank/DDBJ whole genome shotgun (WGS) entry which is preliminary data.</text>
</comment>
<name>A0ABQ8GS66_9PEZI</name>
<sequence>MSELLEFILTHEDAFKRGRLASLYSDFRIQQANNPDGYNANITAWRQALTDAARAGLVPSQTGAYNLLTLGTGEALLRELTSKDFGRPLALAAVIHDAVSKKEMIPLKDFVAAKTSIYSRSWSINPLSILSWGLQQLGVIGGTVSQDKLVAGEFVIVANLEAASNAILSQASSRTSIVDRIYSLDSFTTAFSHVLSPVHALTTTDISLVLTHLSRDKAALSYDATSQTIKLAPPNTTTPDPITQQDITIAHLRSLIASLTTQLPLLSARIASCEAAARAAVATKSRTAALAALRSKKLAEQGLQRRADTLAQLETVYAKIEEAADNVEVVRAMEASAGVLRGLHEQVGGAEGVESVVEALREEMGKADEVNDVINEVGRESSAAVDEDEVDEEFAELERAEREKVEREEAERTAERLRELERLEEERKRAERATEQKKRTKEVETSSHAADEAQVLETSQELGRMSLDEESRPTLSSEEQNKAPKQMQRVLEE</sequence>
<proteinExistence type="predicted"/>
<dbReference type="Gene3D" id="6.10.140.1230">
    <property type="match status" value="1"/>
</dbReference>
<dbReference type="Proteomes" id="UP000774617">
    <property type="component" value="Unassembled WGS sequence"/>
</dbReference>
<dbReference type="PANTHER" id="PTHR22761">
    <property type="entry name" value="CHARGED MULTIVESICULAR BODY PROTEIN"/>
    <property type="match status" value="1"/>
</dbReference>
<dbReference type="Pfam" id="PF03357">
    <property type="entry name" value="Snf7"/>
    <property type="match status" value="1"/>
</dbReference>
<evidence type="ECO:0000313" key="3">
    <source>
        <dbReference type="Proteomes" id="UP000774617"/>
    </source>
</evidence>
<protein>
    <submittedName>
        <fullName evidence="2">Snf7-domain-containing protein</fullName>
    </submittedName>
</protein>
<reference evidence="2 3" key="1">
    <citation type="journal article" date="2021" name="Nat. Commun.">
        <title>Genetic determinants of endophytism in the Arabidopsis root mycobiome.</title>
        <authorList>
            <person name="Mesny F."/>
            <person name="Miyauchi S."/>
            <person name="Thiergart T."/>
            <person name="Pickel B."/>
            <person name="Atanasova L."/>
            <person name="Karlsson M."/>
            <person name="Huettel B."/>
            <person name="Barry K.W."/>
            <person name="Haridas S."/>
            <person name="Chen C."/>
            <person name="Bauer D."/>
            <person name="Andreopoulos W."/>
            <person name="Pangilinan J."/>
            <person name="LaButti K."/>
            <person name="Riley R."/>
            <person name="Lipzen A."/>
            <person name="Clum A."/>
            <person name="Drula E."/>
            <person name="Henrissat B."/>
            <person name="Kohler A."/>
            <person name="Grigoriev I.V."/>
            <person name="Martin F.M."/>
            <person name="Hacquard S."/>
        </authorList>
    </citation>
    <scope>NUCLEOTIDE SEQUENCE [LARGE SCALE GENOMIC DNA]</scope>
    <source>
        <strain evidence="2 3">MPI-SDFR-AT-0080</strain>
    </source>
</reference>
<accession>A0ABQ8GS66</accession>
<gene>
    <name evidence="2" type="ORF">B0J12DRAFT_166249</name>
</gene>
<dbReference type="EMBL" id="JAGTJR010000002">
    <property type="protein sequence ID" value="KAH7063334.1"/>
    <property type="molecule type" value="Genomic_DNA"/>
</dbReference>
<evidence type="ECO:0000256" key="1">
    <source>
        <dbReference type="SAM" id="MobiDB-lite"/>
    </source>
</evidence>
<feature type="compositionally biased region" description="Basic and acidic residues" evidence="1">
    <location>
        <begin position="397"/>
        <end position="451"/>
    </location>
</feature>
<evidence type="ECO:0000313" key="2">
    <source>
        <dbReference type="EMBL" id="KAH7063334.1"/>
    </source>
</evidence>
<feature type="region of interest" description="Disordered" evidence="1">
    <location>
        <begin position="397"/>
        <end position="493"/>
    </location>
</feature>
<dbReference type="PANTHER" id="PTHR22761:SF18">
    <property type="entry name" value="SORTING PROTEIN SNF7 FAMILY PROTEIN, PUTATIVE (AFU_ORTHOLOGUE AFUA_2G16692)-RELATED"/>
    <property type="match status" value="1"/>
</dbReference>
<keyword evidence="3" id="KW-1185">Reference proteome</keyword>